<dbReference type="AlphaFoldDB" id="A0A498C540"/>
<dbReference type="InterPro" id="IPR011041">
    <property type="entry name" value="Quinoprot_gluc/sorb_DH_b-prop"/>
</dbReference>
<evidence type="ECO:0000256" key="1">
    <source>
        <dbReference type="SAM" id="SignalP"/>
    </source>
</evidence>
<proteinExistence type="predicted"/>
<evidence type="ECO:0000259" key="2">
    <source>
        <dbReference type="Pfam" id="PF07995"/>
    </source>
</evidence>
<dbReference type="Pfam" id="PF07995">
    <property type="entry name" value="GSDH"/>
    <property type="match status" value="1"/>
</dbReference>
<dbReference type="SUPFAM" id="SSF50952">
    <property type="entry name" value="Soluble quinoprotein glucose dehydrogenase"/>
    <property type="match status" value="1"/>
</dbReference>
<keyword evidence="4" id="KW-1185">Reference proteome</keyword>
<evidence type="ECO:0000313" key="4">
    <source>
        <dbReference type="Proteomes" id="UP000275461"/>
    </source>
</evidence>
<name>A0A498C540_9GAMM</name>
<sequence>MRNLMTTAALIGVGGIALAAPALPLAADIEDSQHHRFQIERLGQGFSHPWALAFLPDGDLLVTERPGHLNRVDRDTGERQRVSGTPEVAASGQGGLLDVALHPNFADNATVYLTYSAYGRGGMTTHLGRGVLDGDQLKDFEKLYAATPYSGGGRHFGSRIVFDDDGYLYLTIGDRGRRDRAQQLDNHHGKLLRLRDDGSIPSDNPFVDKDDAEPAIYSYGHRNAQGMVLHPETRAVWLHEHGPRGGDEINLPKPGVNFGWPEATFGTEYHGPEIAPDPPVAGMEPPIHHWTPSIAPSGMAFYQGDAFPRWEGDLFVGALAHRHLERLRLDGTEVVEQERLLEDLDWRIRDVRVAPDGHLYVLPDRSSTPLLRLLPAD</sequence>
<feature type="signal peptide" evidence="1">
    <location>
        <begin position="1"/>
        <end position="19"/>
    </location>
</feature>
<comment type="caution">
    <text evidence="3">The sequence shown here is derived from an EMBL/GenBank/DDBJ whole genome shotgun (WGS) entry which is preliminary data.</text>
</comment>
<dbReference type="InterPro" id="IPR011042">
    <property type="entry name" value="6-blade_b-propeller_TolB-like"/>
</dbReference>
<feature type="domain" description="Glucose/Sorbosone dehydrogenase" evidence="2">
    <location>
        <begin position="46"/>
        <end position="372"/>
    </location>
</feature>
<dbReference type="RefSeq" id="WP_245971093.1">
    <property type="nucleotide sequence ID" value="NZ_RCDA01000001.1"/>
</dbReference>
<keyword evidence="1" id="KW-0732">Signal</keyword>
<dbReference type="InterPro" id="IPR012938">
    <property type="entry name" value="Glc/Sorbosone_DH"/>
</dbReference>
<gene>
    <name evidence="3" type="ORF">DFR31_1260</name>
</gene>
<organism evidence="3 4">
    <name type="scientific">Alkalispirillum mobile</name>
    <dbReference type="NCBI Taxonomy" id="85925"/>
    <lineage>
        <taxon>Bacteria</taxon>
        <taxon>Pseudomonadati</taxon>
        <taxon>Pseudomonadota</taxon>
        <taxon>Gammaproteobacteria</taxon>
        <taxon>Chromatiales</taxon>
        <taxon>Ectothiorhodospiraceae</taxon>
        <taxon>Alkalispirillum</taxon>
    </lineage>
</organism>
<dbReference type="Proteomes" id="UP000275461">
    <property type="component" value="Unassembled WGS sequence"/>
</dbReference>
<dbReference type="PANTHER" id="PTHR19328">
    <property type="entry name" value="HEDGEHOG-INTERACTING PROTEIN"/>
    <property type="match status" value="1"/>
</dbReference>
<feature type="chain" id="PRO_5019784298" evidence="1">
    <location>
        <begin position="20"/>
        <end position="377"/>
    </location>
</feature>
<dbReference type="PANTHER" id="PTHR19328:SF75">
    <property type="entry name" value="ALDOSE SUGAR DEHYDROGENASE YLII"/>
    <property type="match status" value="1"/>
</dbReference>
<reference evidence="3 4" key="1">
    <citation type="submission" date="2018-10" db="EMBL/GenBank/DDBJ databases">
        <title>Genomic Encyclopedia of Type Strains, Phase IV (KMG-IV): sequencing the most valuable type-strain genomes for metagenomic binning, comparative biology and taxonomic classification.</title>
        <authorList>
            <person name="Goeker M."/>
        </authorList>
    </citation>
    <scope>NUCLEOTIDE SEQUENCE [LARGE SCALE GENOMIC DNA]</scope>
    <source>
        <strain evidence="3 4">DSM 12769</strain>
    </source>
</reference>
<protein>
    <submittedName>
        <fullName evidence="3">Glucose/arabinose dehydrogenase</fullName>
    </submittedName>
</protein>
<dbReference type="Gene3D" id="2.120.10.30">
    <property type="entry name" value="TolB, C-terminal domain"/>
    <property type="match status" value="1"/>
</dbReference>
<dbReference type="EMBL" id="RCDA01000001">
    <property type="protein sequence ID" value="RLK51324.1"/>
    <property type="molecule type" value="Genomic_DNA"/>
</dbReference>
<evidence type="ECO:0000313" key="3">
    <source>
        <dbReference type="EMBL" id="RLK51324.1"/>
    </source>
</evidence>
<accession>A0A498C540</accession>